<dbReference type="Pfam" id="PF00612">
    <property type="entry name" value="IQ"/>
    <property type="match status" value="7"/>
</dbReference>
<keyword evidence="2" id="KW-0963">Cytoplasm</keyword>
<dbReference type="Proteomes" id="UP000244336">
    <property type="component" value="Chromosome 3"/>
</dbReference>
<keyword evidence="6" id="KW-1185">Reference proteome</keyword>
<dbReference type="PROSITE" id="PS50096">
    <property type="entry name" value="IQ"/>
    <property type="match status" value="5"/>
</dbReference>
<evidence type="ECO:0000313" key="5">
    <source>
        <dbReference type="EMBL" id="PUZ66496.1"/>
    </source>
</evidence>
<evidence type="ECO:0000256" key="3">
    <source>
        <dbReference type="ARBA" id="ARBA00022737"/>
    </source>
</evidence>
<dbReference type="Gene3D" id="1.20.5.190">
    <property type="match status" value="3"/>
</dbReference>
<comment type="subcellular location">
    <subcellularLocation>
        <location evidence="1">Cytoplasm</location>
    </subcellularLocation>
</comment>
<dbReference type="OrthoDB" id="2148418at2759"/>
<dbReference type="GO" id="GO:0007051">
    <property type="term" value="P:spindle organization"/>
    <property type="evidence" value="ECO:0007669"/>
    <property type="project" value="TreeGrafter"/>
</dbReference>
<dbReference type="InterPro" id="IPR000048">
    <property type="entry name" value="IQ_motif_EF-hand-BS"/>
</dbReference>
<reference evidence="5 6" key="1">
    <citation type="submission" date="2018-04" db="EMBL/GenBank/DDBJ databases">
        <title>WGS assembly of Panicum hallii var. hallii HAL2.</title>
        <authorList>
            <person name="Lovell J."/>
            <person name="Jenkins J."/>
            <person name="Lowry D."/>
            <person name="Mamidi S."/>
            <person name="Sreedasyam A."/>
            <person name="Weng X."/>
            <person name="Barry K."/>
            <person name="Bonette J."/>
            <person name="Campitelli B."/>
            <person name="Daum C."/>
            <person name="Gordon S."/>
            <person name="Gould B."/>
            <person name="Lipzen A."/>
            <person name="MacQueen A."/>
            <person name="Palacio-Mejia J."/>
            <person name="Plott C."/>
            <person name="Shakirov E."/>
            <person name="Shu S."/>
            <person name="Yoshinaga Y."/>
            <person name="Zane M."/>
            <person name="Rokhsar D."/>
            <person name="Grimwood J."/>
            <person name="Schmutz J."/>
            <person name="Juenger T."/>
        </authorList>
    </citation>
    <scope>NUCLEOTIDE SEQUENCE [LARGE SCALE GENOMIC DNA]</scope>
    <source>
        <strain evidence="6">cv. HAL2</strain>
    </source>
</reference>
<dbReference type="STRING" id="1504633.A0A2T7EF93"/>
<gene>
    <name evidence="5" type="ORF">GQ55_3G314500</name>
</gene>
<evidence type="ECO:0000256" key="2">
    <source>
        <dbReference type="ARBA" id="ARBA00022490"/>
    </source>
</evidence>
<proteinExistence type="predicted"/>
<protein>
    <submittedName>
        <fullName evidence="5">Uncharacterized protein</fullName>
    </submittedName>
</protein>
<dbReference type="GO" id="GO:0005516">
    <property type="term" value="F:calmodulin binding"/>
    <property type="evidence" value="ECO:0007669"/>
    <property type="project" value="UniProtKB-KW"/>
</dbReference>
<keyword evidence="3" id="KW-0677">Repeat</keyword>
<sequence length="430" mass="50372">MKAWSATTLKRNCCPLTIAATTPWQAHENYNRYFICIIERNRFVQMRKSAIIIQQVVRVWIRGRKRLENNEPIERYEFPEGKASVAAHILSFDGMDSLCSTAPQQLSNKQSNSITSATQPCKSEHESILHPSSPLGMFESSCRSTARSQLCEVETSNVISVCKLMSEDNMDNGTNISSQVFLEHQQLVSTWIDLPICKESVAAQRIQSAYRRFLNRNLRITAAIKIQSYWRCYSVRKCFTKQVQAIVGIQTSIRLSLYRQACQHNQLSAVRIQQVVRGWLARKRLLGSSLLLTYTRFCVLDQSQQINCHQSLELKIVLHSVIRLQRWWRKFLFHRSVRTSVISIQSFVRGWLAREKLNRRWWRKVLFLESRTQAVTIIQTHFRCWVARQDAIKTRNCITTIQRWWRKVLFLKLRRRAVIVIQAHFRGWVA</sequence>
<name>A0A2T7EF93_9POAL</name>
<dbReference type="PANTHER" id="PTHR22706">
    <property type="entry name" value="ASSEMBLY FACTOR FOR SPINDLE MICROTUBULES"/>
    <property type="match status" value="1"/>
</dbReference>
<dbReference type="GO" id="GO:0000922">
    <property type="term" value="C:spindle pole"/>
    <property type="evidence" value="ECO:0007669"/>
    <property type="project" value="TreeGrafter"/>
</dbReference>
<evidence type="ECO:0000256" key="1">
    <source>
        <dbReference type="ARBA" id="ARBA00004496"/>
    </source>
</evidence>
<dbReference type="Gramene" id="PUZ66496">
    <property type="protein sequence ID" value="PUZ66496"/>
    <property type="gene ID" value="GQ55_3G314500"/>
</dbReference>
<keyword evidence="4" id="KW-0112">Calmodulin-binding</keyword>
<accession>A0A2T7EF93</accession>
<dbReference type="GO" id="GO:0000278">
    <property type="term" value="P:mitotic cell cycle"/>
    <property type="evidence" value="ECO:0007669"/>
    <property type="project" value="TreeGrafter"/>
</dbReference>
<dbReference type="EMBL" id="CM009751">
    <property type="protein sequence ID" value="PUZ66496.1"/>
    <property type="molecule type" value="Genomic_DNA"/>
</dbReference>
<evidence type="ECO:0000313" key="6">
    <source>
        <dbReference type="Proteomes" id="UP000244336"/>
    </source>
</evidence>
<dbReference type="GO" id="GO:0051295">
    <property type="term" value="P:establishment of meiotic spindle localization"/>
    <property type="evidence" value="ECO:0007669"/>
    <property type="project" value="TreeGrafter"/>
</dbReference>
<organism evidence="5 6">
    <name type="scientific">Panicum hallii var. hallii</name>
    <dbReference type="NCBI Taxonomy" id="1504633"/>
    <lineage>
        <taxon>Eukaryota</taxon>
        <taxon>Viridiplantae</taxon>
        <taxon>Streptophyta</taxon>
        <taxon>Embryophyta</taxon>
        <taxon>Tracheophyta</taxon>
        <taxon>Spermatophyta</taxon>
        <taxon>Magnoliopsida</taxon>
        <taxon>Liliopsida</taxon>
        <taxon>Poales</taxon>
        <taxon>Poaceae</taxon>
        <taxon>PACMAD clade</taxon>
        <taxon>Panicoideae</taxon>
        <taxon>Panicodae</taxon>
        <taxon>Paniceae</taxon>
        <taxon>Panicinae</taxon>
        <taxon>Panicum</taxon>
        <taxon>Panicum sect. Panicum</taxon>
    </lineage>
</organism>
<dbReference type="InterPro" id="IPR051185">
    <property type="entry name" value="ASPM"/>
</dbReference>
<evidence type="ECO:0000256" key="4">
    <source>
        <dbReference type="ARBA" id="ARBA00022860"/>
    </source>
</evidence>
<dbReference type="PANTHER" id="PTHR22706:SF1">
    <property type="entry name" value="ASSEMBLY FACTOR FOR SPINDLE MICROTUBULES"/>
    <property type="match status" value="1"/>
</dbReference>
<dbReference type="GO" id="GO:0005737">
    <property type="term" value="C:cytoplasm"/>
    <property type="evidence" value="ECO:0007669"/>
    <property type="project" value="UniProtKB-SubCell"/>
</dbReference>
<dbReference type="SMART" id="SM00015">
    <property type="entry name" value="IQ"/>
    <property type="match status" value="7"/>
</dbReference>
<dbReference type="CDD" id="cd23767">
    <property type="entry name" value="IQCD"/>
    <property type="match status" value="1"/>
</dbReference>
<dbReference type="AlphaFoldDB" id="A0A2T7EF93"/>